<evidence type="ECO:0000256" key="6">
    <source>
        <dbReference type="SAM" id="Phobius"/>
    </source>
</evidence>
<dbReference type="InterPro" id="IPR011547">
    <property type="entry name" value="SLC26A/SulP_dom"/>
</dbReference>
<feature type="region of interest" description="Disordered" evidence="5">
    <location>
        <begin position="324"/>
        <end position="443"/>
    </location>
</feature>
<feature type="compositionally biased region" description="Polar residues" evidence="5">
    <location>
        <begin position="103"/>
        <end position="114"/>
    </location>
</feature>
<protein>
    <recommendedName>
        <fullName evidence="7">SLC26A/SulP transporter domain-containing protein</fullName>
    </recommendedName>
</protein>
<feature type="region of interest" description="Disordered" evidence="5">
    <location>
        <begin position="211"/>
        <end position="297"/>
    </location>
</feature>
<evidence type="ECO:0000256" key="1">
    <source>
        <dbReference type="ARBA" id="ARBA00004141"/>
    </source>
</evidence>
<evidence type="ECO:0000313" key="8">
    <source>
        <dbReference type="EMBL" id="KAK0541329.1"/>
    </source>
</evidence>
<keyword evidence="4 6" id="KW-0472">Membrane</keyword>
<keyword evidence="2 6" id="KW-0812">Transmembrane</keyword>
<feature type="transmembrane region" description="Helical" evidence="6">
    <location>
        <begin position="827"/>
        <end position="845"/>
    </location>
</feature>
<feature type="compositionally biased region" description="Low complexity" evidence="5">
    <location>
        <begin position="239"/>
        <end position="249"/>
    </location>
</feature>
<evidence type="ECO:0000256" key="3">
    <source>
        <dbReference type="ARBA" id="ARBA00022989"/>
    </source>
</evidence>
<feature type="transmembrane region" description="Helical" evidence="6">
    <location>
        <begin position="902"/>
        <end position="923"/>
    </location>
</feature>
<dbReference type="GO" id="GO:0016020">
    <property type="term" value="C:membrane"/>
    <property type="evidence" value="ECO:0007669"/>
    <property type="project" value="UniProtKB-SubCell"/>
</dbReference>
<dbReference type="InterPro" id="IPR052706">
    <property type="entry name" value="Membrane-Transporter-like"/>
</dbReference>
<feature type="compositionally biased region" description="Basic and acidic residues" evidence="5">
    <location>
        <begin position="391"/>
        <end position="402"/>
    </location>
</feature>
<feature type="domain" description="SLC26A/SulP transporter" evidence="7">
    <location>
        <begin position="698"/>
        <end position="1017"/>
    </location>
</feature>
<feature type="region of interest" description="Disordered" evidence="5">
    <location>
        <begin position="633"/>
        <end position="678"/>
    </location>
</feature>
<feature type="transmembrane region" description="Helical" evidence="6">
    <location>
        <begin position="697"/>
        <end position="718"/>
    </location>
</feature>
<dbReference type="AlphaFoldDB" id="A0AAN6JUI7"/>
<dbReference type="Proteomes" id="UP001176521">
    <property type="component" value="Unassembled WGS sequence"/>
</dbReference>
<name>A0AAN6JUI7_9BASI</name>
<evidence type="ECO:0000256" key="4">
    <source>
        <dbReference type="ARBA" id="ARBA00023136"/>
    </source>
</evidence>
<dbReference type="PANTHER" id="PTHR43310">
    <property type="entry name" value="SULFATE TRANSPORTER YBAR-RELATED"/>
    <property type="match status" value="1"/>
</dbReference>
<feature type="compositionally biased region" description="Low complexity" evidence="5">
    <location>
        <begin position="30"/>
        <end position="50"/>
    </location>
</feature>
<feature type="region of interest" description="Disordered" evidence="5">
    <location>
        <begin position="549"/>
        <end position="614"/>
    </location>
</feature>
<dbReference type="Pfam" id="PF00916">
    <property type="entry name" value="Sulfate_transp"/>
    <property type="match status" value="1"/>
</dbReference>
<accession>A0AAN6JUI7</accession>
<feature type="compositionally biased region" description="Polar residues" evidence="5">
    <location>
        <begin position="261"/>
        <end position="272"/>
    </location>
</feature>
<feature type="region of interest" description="Disordered" evidence="5">
    <location>
        <begin position="1"/>
        <end position="148"/>
    </location>
</feature>
<dbReference type="PANTHER" id="PTHR43310:SF4">
    <property type="entry name" value="AFR304WP"/>
    <property type="match status" value="1"/>
</dbReference>
<feature type="compositionally biased region" description="Polar residues" evidence="5">
    <location>
        <begin position="335"/>
        <end position="346"/>
    </location>
</feature>
<feature type="compositionally biased region" description="Acidic residues" evidence="5">
    <location>
        <begin position="212"/>
        <end position="221"/>
    </location>
</feature>
<feature type="transmembrane region" description="Helical" evidence="6">
    <location>
        <begin position="866"/>
        <end position="890"/>
    </location>
</feature>
<evidence type="ECO:0000259" key="7">
    <source>
        <dbReference type="Pfam" id="PF00916"/>
    </source>
</evidence>
<gene>
    <name evidence="8" type="ORF">OC842_000034</name>
</gene>
<keyword evidence="3 6" id="KW-1133">Transmembrane helix</keyword>
<dbReference type="EMBL" id="JAPDMQ010000001">
    <property type="protein sequence ID" value="KAK0541329.1"/>
    <property type="molecule type" value="Genomic_DNA"/>
</dbReference>
<feature type="compositionally biased region" description="Basic and acidic residues" evidence="5">
    <location>
        <begin position="557"/>
        <end position="586"/>
    </location>
</feature>
<sequence length="1029" mass="108177">MADSERDASSRAPGADTSLSPDRLLRRSVTDSATSALASARTSTSAADVAGGSALVLPDGGSSRNPAVAAHTTHRPAHGALGGRLSPPPAAGTPERQLHQRLQRTMGSVSGASPTPSPRSALRQLDPEGGHRPHAPLSSGSGSGAMPIHLEGRSYRFSTALPVDSPSAGRAHLSTSAPEEPEGMAQYSSSYTATSNTIRDSTALLASMALYGDDDDDDDDQAAPAEGPPAAGGSGRWRGGSTSSGLSSGFHFQAAKASDATAEQDQMLSTSPRARPQEGNNGLVLDRGPTLTSDEGQAIPISAPLIVKSPPAIDDDETPRLGLQASRSTMHHQSDSNAGTTDTGSDFSVRAPNAPPPFPADFTNDSDQEDARRSSAPAPQQQQRQIAFAEDLNRLPPREGHIPRRTSIDGAMPQDIFPGRSSSSGPGGPHVFQPSSFSGFAGHGRGQRATFGFGALAQAQAEAEQASQGGGSGVFSSGGGGYEGRGTSSAIQLPGGYAFGYARASGVGGRRGSVARPSVPGTSSLSLYRTWSSGRRSFAYGSSAPADSQYGSIFGGEGRDDAGYERGRQSNRHDGSEHAQDDERQALLDGGGGSHSWRNVLGGQEAQRPHSRSRAAAILSTVTYPVRAVGKLFSRSHSQSRSRSRSRSHSPARSSLNGAAHPSAGADTGRLSSTRERIRKSMTRDNVKAALMEPITVLPAVVLGLLLNLLDGVSYGMIAFPNSNPIFAHFGGDGVAMFFVTCIISQLVYSLGGSVFKAGNGSMMIEVVPFYHILVRKIIEEIGDSNPAAVIATTCMAMALSSVLTGVVFLLLGLLRLGVLIGFFPRHILVGCIGGVGIFLLETGFEVAGRLESEGGFQYNLETLKYFFQSTHMVALWLTPLSLAILLRLITARFNHPLVVPAYFVLMPALFYGIAFPLGMNLLKLRKDGWVFDIGNAADAPFWRFYTYFDLTQTSWMALVATMPTQFALIFLSILHPPLNIPALAVSVGQDDVNTDRELTAHGWSNIIAGAHILLPALGFLIGGKRLEA</sequence>
<feature type="transmembrane region" description="Helical" evidence="6">
    <location>
        <begin position="1003"/>
        <end position="1023"/>
    </location>
</feature>
<organism evidence="8 9">
    <name type="scientific">Tilletia horrida</name>
    <dbReference type="NCBI Taxonomy" id="155126"/>
    <lineage>
        <taxon>Eukaryota</taxon>
        <taxon>Fungi</taxon>
        <taxon>Dikarya</taxon>
        <taxon>Basidiomycota</taxon>
        <taxon>Ustilaginomycotina</taxon>
        <taxon>Exobasidiomycetes</taxon>
        <taxon>Tilletiales</taxon>
        <taxon>Tilletiaceae</taxon>
        <taxon>Tilletia</taxon>
    </lineage>
</organism>
<keyword evidence="9" id="KW-1185">Reference proteome</keyword>
<feature type="region of interest" description="Disordered" evidence="5">
    <location>
        <begin position="161"/>
        <end position="191"/>
    </location>
</feature>
<comment type="subcellular location">
    <subcellularLocation>
        <location evidence="1">Membrane</location>
        <topology evidence="1">Multi-pass membrane protein</topology>
    </subcellularLocation>
</comment>
<feature type="transmembrane region" description="Helical" evidence="6">
    <location>
        <begin position="730"/>
        <end position="749"/>
    </location>
</feature>
<evidence type="ECO:0000256" key="2">
    <source>
        <dbReference type="ARBA" id="ARBA00022692"/>
    </source>
</evidence>
<feature type="compositionally biased region" description="Basic residues" evidence="5">
    <location>
        <begin position="638"/>
        <end position="650"/>
    </location>
</feature>
<comment type="caution">
    <text evidence="8">The sequence shown here is derived from an EMBL/GenBank/DDBJ whole genome shotgun (WGS) entry which is preliminary data.</text>
</comment>
<proteinExistence type="predicted"/>
<feature type="transmembrane region" description="Helical" evidence="6">
    <location>
        <begin position="787"/>
        <end position="815"/>
    </location>
</feature>
<evidence type="ECO:0000313" key="9">
    <source>
        <dbReference type="Proteomes" id="UP001176521"/>
    </source>
</evidence>
<reference evidence="8" key="1">
    <citation type="journal article" date="2023" name="PhytoFront">
        <title>Draft Genome Resources of Seven Strains of Tilletia horrida, Causal Agent of Kernel Smut of Rice.</title>
        <authorList>
            <person name="Khanal S."/>
            <person name="Antony Babu S."/>
            <person name="Zhou X.G."/>
        </authorList>
    </citation>
    <scope>NUCLEOTIDE SEQUENCE</scope>
    <source>
        <strain evidence="8">TX3</strain>
    </source>
</reference>
<feature type="compositionally biased region" description="Low complexity" evidence="5">
    <location>
        <begin position="374"/>
        <end position="385"/>
    </location>
</feature>
<evidence type="ECO:0000256" key="5">
    <source>
        <dbReference type="SAM" id="MobiDB-lite"/>
    </source>
</evidence>